<reference evidence="2" key="1">
    <citation type="submission" date="2015-01" db="EMBL/GenBank/DDBJ databases">
        <authorList>
            <person name="Aslett M.A."/>
            <person name="De Silva N."/>
        </authorList>
    </citation>
    <scope>NUCLEOTIDE SEQUENCE</scope>
    <source>
        <strain evidence="1 4">ATCC9714</strain>
        <strain evidence="2">UMC4404</strain>
    </source>
</reference>
<evidence type="ECO:0000313" key="4">
    <source>
        <dbReference type="Proteomes" id="UP000032811"/>
    </source>
</evidence>
<dbReference type="Proteomes" id="UP000049685">
    <property type="component" value="Unassembled WGS sequence"/>
</dbReference>
<evidence type="ECO:0000313" key="6">
    <source>
        <dbReference type="Proteomes" id="UP000049685"/>
    </source>
</evidence>
<evidence type="ECO:0000313" key="5">
    <source>
        <dbReference type="Proteomes" id="UP000049127"/>
    </source>
</evidence>
<organism evidence="3 5">
    <name type="scientific">Paraclostridium sordellii</name>
    <name type="common">Clostridium sordellii</name>
    <dbReference type="NCBI Taxonomy" id="1505"/>
    <lineage>
        <taxon>Bacteria</taxon>
        <taxon>Bacillati</taxon>
        <taxon>Bacillota</taxon>
        <taxon>Clostridia</taxon>
        <taxon>Peptostreptococcales</taxon>
        <taxon>Peptostreptococcaceae</taxon>
        <taxon>Paraclostridium</taxon>
    </lineage>
</organism>
<keyword evidence="4" id="KW-1185">Reference proteome</keyword>
<dbReference type="Proteomes" id="UP000032811">
    <property type="component" value="Chromosome 1"/>
</dbReference>
<dbReference type="AlphaFoldDB" id="A0A0A1S0R5"/>
<evidence type="ECO:0000313" key="3">
    <source>
        <dbReference type="EMBL" id="CEQ03729.1"/>
    </source>
</evidence>
<sequence length="43" mass="5007">MFKKLTVLLNGVSRQILALERVNSQRCIAKELDTTKTIFENKR</sequence>
<evidence type="ECO:0000313" key="1">
    <source>
        <dbReference type="EMBL" id="CEJ73871.1"/>
    </source>
</evidence>
<dbReference type="EMBL" id="CEKZ01000003">
    <property type="protein sequence ID" value="CEQ03729.1"/>
    <property type="molecule type" value="Genomic_DNA"/>
</dbReference>
<dbReference type="GeneID" id="97539349"/>
<accession>A0A0A1S0R5</accession>
<protein>
    <submittedName>
        <fullName evidence="3">Uncharacterized protein</fullName>
    </submittedName>
</protein>
<dbReference type="RefSeq" id="WP_021129643.1">
    <property type="nucleotide sequence ID" value="NZ_BDJI01000002.1"/>
</dbReference>
<dbReference type="EMBL" id="LN679998">
    <property type="protein sequence ID" value="CEJ73871.1"/>
    <property type="molecule type" value="Genomic_DNA"/>
</dbReference>
<dbReference type="PATRIC" id="fig|1505.7.peg.1712"/>
<dbReference type="EMBL" id="CDNY01000003">
    <property type="protein sequence ID" value="CEO33464.1"/>
    <property type="molecule type" value="Genomic_DNA"/>
</dbReference>
<reference evidence="5 6" key="2">
    <citation type="submission" date="2015-01" db="EMBL/GenBank/DDBJ databases">
        <authorList>
            <person name="Aslett A.Martin."/>
            <person name="De Silva Nishadi"/>
        </authorList>
    </citation>
    <scope>NUCLEOTIDE SEQUENCE [LARGE SCALE GENOMIC DNA]</scope>
    <source>
        <strain evidence="3 5">R28058</strain>
        <strain evidence="6">UMC4404</strain>
    </source>
</reference>
<proteinExistence type="predicted"/>
<name>A0A0A1S0R5_PARSO</name>
<gene>
    <name evidence="1" type="ORF">ATCC9714_17591</name>
    <name evidence="3" type="ORF">R28058_14621</name>
    <name evidence="2" type="ORF">UMC4404_14441</name>
</gene>
<evidence type="ECO:0000313" key="2">
    <source>
        <dbReference type="EMBL" id="CEO33464.1"/>
    </source>
</evidence>
<dbReference type="Proteomes" id="UP000049127">
    <property type="component" value="Unassembled WGS sequence"/>
</dbReference>